<dbReference type="EMBL" id="NRRY01000035">
    <property type="protein sequence ID" value="MBK1620266.1"/>
    <property type="molecule type" value="Genomic_DNA"/>
</dbReference>
<dbReference type="Gene3D" id="1.10.4000.10">
    <property type="entry name" value="Flagellar transcriptional activator FlhD"/>
    <property type="match status" value="1"/>
</dbReference>
<dbReference type="Proteomes" id="UP001138768">
    <property type="component" value="Unassembled WGS sequence"/>
</dbReference>
<accession>A0A9X1B5W0</accession>
<evidence type="ECO:0000313" key="2">
    <source>
        <dbReference type="EMBL" id="MBK1620266.1"/>
    </source>
</evidence>
<sequence>MTTLLSPEALVESIQRLNRAYLQTARDGLRAQPALARSLFGLEAPLAPWLATADTEAVERLARLPGTVFQPRLPAEPQRLLAACARSSVDAALPALHLLLHQLGDPEADADHDQDQDHKNDSALS</sequence>
<protein>
    <submittedName>
        <fullName evidence="2">Uncharacterized protein</fullName>
    </submittedName>
</protein>
<name>A0A9X1B5W0_9GAMM</name>
<dbReference type="InterPro" id="IPR036194">
    <property type="entry name" value="FlhD_sf"/>
</dbReference>
<gene>
    <name evidence="2" type="ORF">CKO42_17825</name>
</gene>
<evidence type="ECO:0000256" key="1">
    <source>
        <dbReference type="SAM" id="MobiDB-lite"/>
    </source>
</evidence>
<dbReference type="AlphaFoldDB" id="A0A9X1B5W0"/>
<comment type="caution">
    <text evidence="2">The sequence shown here is derived from an EMBL/GenBank/DDBJ whole genome shotgun (WGS) entry which is preliminary data.</text>
</comment>
<proteinExistence type="predicted"/>
<dbReference type="SUPFAM" id="SSF63592">
    <property type="entry name" value="Flagellar transcriptional activator FlhD"/>
    <property type="match status" value="1"/>
</dbReference>
<feature type="region of interest" description="Disordered" evidence="1">
    <location>
        <begin position="104"/>
        <end position="125"/>
    </location>
</feature>
<organism evidence="2 3">
    <name type="scientific">Lamprobacter modestohalophilus</name>
    <dbReference type="NCBI Taxonomy" id="1064514"/>
    <lineage>
        <taxon>Bacteria</taxon>
        <taxon>Pseudomonadati</taxon>
        <taxon>Pseudomonadota</taxon>
        <taxon>Gammaproteobacteria</taxon>
        <taxon>Chromatiales</taxon>
        <taxon>Chromatiaceae</taxon>
        <taxon>Lamprobacter</taxon>
    </lineage>
</organism>
<evidence type="ECO:0000313" key="3">
    <source>
        <dbReference type="Proteomes" id="UP001138768"/>
    </source>
</evidence>
<reference evidence="2 3" key="1">
    <citation type="journal article" date="2020" name="Microorganisms">
        <title>Osmotic Adaptation and Compatible Solute Biosynthesis of Phototrophic Bacteria as Revealed from Genome Analyses.</title>
        <authorList>
            <person name="Imhoff J.F."/>
            <person name="Rahn T."/>
            <person name="Kunzel S."/>
            <person name="Keller A."/>
            <person name="Neulinger S.C."/>
        </authorList>
    </citation>
    <scope>NUCLEOTIDE SEQUENCE [LARGE SCALE GENOMIC DNA]</scope>
    <source>
        <strain evidence="2 3">DSM 25653</strain>
    </source>
</reference>
<dbReference type="RefSeq" id="WP_200246964.1">
    <property type="nucleotide sequence ID" value="NZ_NRRY01000035.1"/>
</dbReference>
<feature type="compositionally biased region" description="Basic and acidic residues" evidence="1">
    <location>
        <begin position="109"/>
        <end position="125"/>
    </location>
</feature>
<keyword evidence="3" id="KW-1185">Reference proteome</keyword>